<dbReference type="PROSITE" id="PS50994">
    <property type="entry name" value="INTEGRASE"/>
    <property type="match status" value="1"/>
</dbReference>
<dbReference type="InterPro" id="IPR041577">
    <property type="entry name" value="RT_RNaseH_2"/>
</dbReference>
<dbReference type="GO" id="GO:0004523">
    <property type="term" value="F:RNA-DNA hybrid ribonuclease activity"/>
    <property type="evidence" value="ECO:0007669"/>
    <property type="project" value="InterPro"/>
</dbReference>
<feature type="region of interest" description="Disordered" evidence="2">
    <location>
        <begin position="11"/>
        <end position="42"/>
    </location>
</feature>
<dbReference type="InterPro" id="IPR001584">
    <property type="entry name" value="Integrase_cat-core"/>
</dbReference>
<protein>
    <recommendedName>
        <fullName evidence="3">Integrase catalytic domain-containing protein</fullName>
    </recommendedName>
</protein>
<dbReference type="SUPFAM" id="SSF56672">
    <property type="entry name" value="DNA/RNA polymerases"/>
    <property type="match status" value="1"/>
</dbReference>
<dbReference type="PANTHER" id="PTHR48475">
    <property type="entry name" value="RIBONUCLEASE H"/>
    <property type="match status" value="1"/>
</dbReference>
<dbReference type="Pfam" id="PF00078">
    <property type="entry name" value="RVT_1"/>
    <property type="match status" value="1"/>
</dbReference>
<dbReference type="Pfam" id="PF17919">
    <property type="entry name" value="RT_RNaseH_2"/>
    <property type="match status" value="1"/>
</dbReference>
<reference evidence="4" key="1">
    <citation type="submission" date="2018-02" db="EMBL/GenBank/DDBJ databases">
        <authorList>
            <person name="Cohen D.B."/>
            <person name="Kent A.D."/>
        </authorList>
    </citation>
    <scope>NUCLEOTIDE SEQUENCE</scope>
</reference>
<dbReference type="AlphaFoldDB" id="A0A2N9ILK1"/>
<dbReference type="GO" id="GO:0006310">
    <property type="term" value="P:DNA recombination"/>
    <property type="evidence" value="ECO:0007669"/>
    <property type="project" value="UniProtKB-KW"/>
</dbReference>
<name>A0A2N9ILK1_FAGSY</name>
<dbReference type="Gene3D" id="3.10.10.10">
    <property type="entry name" value="HIV Type 1 Reverse Transcriptase, subunit A, domain 1"/>
    <property type="match status" value="1"/>
</dbReference>
<evidence type="ECO:0000313" key="4">
    <source>
        <dbReference type="EMBL" id="SPD24933.1"/>
    </source>
</evidence>
<accession>A0A2N9ILK1</accession>
<gene>
    <name evidence="4" type="ORF">FSB_LOCUS52815</name>
</gene>
<dbReference type="InterPro" id="IPR002156">
    <property type="entry name" value="RNaseH_domain"/>
</dbReference>
<sequence length="1210" mass="136187">MDRIKQFIRLEEDEGNTRAAQPEAPVLPPNSKSLARTGQTSKVNSVPTNFVAPSFKALNTVFKEPIYRILDKIKGEPFFVWPPKLPGDSATRNQKLRCSYHRDKGHLTENCYKLKTHLEQLVSDGHLSEYVDLSLTDPKKPKVISNRSGNSGAAPTGVIHVILNALCTSILSASFRSDLQKATHLRQSYGILDSAHLAPTHCSDIHSSLDREIISFSDSDLKDVQLPHSDPLVITLRIGNYDVKRVLVDQGSFAKVMYQELYEKLGLGESDLTEFTSPVFGFSGESTVPLGKTIFPMLTGPVNLQTEFIVIQAPSPYNAIMGRGWLHRMKAVPSTLHQKLRFPTKDGVMEVNGDQVAAKQCVLAAIGRKALGKVGRNLPSSDRDELVTLLLEFLDVFAWSVYKAPGVSPDLACHSLGRSSDFKPVIQKRRKLAPKRLEINMEEVERLITADAVRLVQYTTWLSNTVVVKKKNGKWRVCVDFTDLNKACPKDSFPLSRIDQLVDSASGHERMSFLDAFQGYHQIPMTLSDQEKTAFITPQGVYYYRVMLFGLKNARVTYQRIVTTMFGNQIGKTVEVYIDDMLVKSVRKEDHLSNLKEAFEILRRDKLRLNVSKCLFGISSGKFLGHIISDRGIEANLDQISASADKCRPFFRLLGKKRKFLWDEDCSAAFQGIKAYLSSPPYISIPSSGEPLYLYLAVSEYAVSAILVWETSEDQKPIFFISKTMNEAESRYLSLEKAALALVRSAKKLPQHFQANGECSLDLLGVEYKPGTSIKGQVLANFIAEFQGKDGEVESASPFRVEADSAIMEWKLFVDSASNTKGSGTGAIAKRLGADRLLIFCDSQLVANQISGEYQAWDERMMAYLLAVRASLSKFEFTQMEQIGREHNSHADVLAKLATVMETNLQRTVTIETYMRDDQLPEDQKAASIIKRKAPDLMNNLLFEIHESICGSHTGGRSLAHRAMSQGYWWPYMQSDAVRVITRFGIPRAVLSDNGTQFEGKLFKGFCSDLGIRNFFSSSGYPQANGQAEVLNKVILDGIKKRLEAAKGKWVEELPSVLWTHRTTHRRSTGETPFSLAYGIEVVIPLEIRLPMIRTTEFDTEQNEDNLRMDLNLIEERRDLAMIRLASYQRQMKRGYDKNIKPRSFQIGDLVLRKVVANTRNLNDGKLRPNWEGPYKVVSFTEIGSYILENMDGKPIPRPWNICNLKKYFF</sequence>
<dbReference type="InterPro" id="IPR000477">
    <property type="entry name" value="RT_dom"/>
</dbReference>
<dbReference type="Pfam" id="PF13456">
    <property type="entry name" value="RVT_3"/>
    <property type="match status" value="1"/>
</dbReference>
<proteinExistence type="predicted"/>
<dbReference type="InterPro" id="IPR043128">
    <property type="entry name" value="Rev_trsase/Diguanyl_cyclase"/>
</dbReference>
<dbReference type="CDD" id="cd00303">
    <property type="entry name" value="retropepsin_like"/>
    <property type="match status" value="1"/>
</dbReference>
<dbReference type="Gene3D" id="3.30.420.10">
    <property type="entry name" value="Ribonuclease H-like superfamily/Ribonuclease H"/>
    <property type="match status" value="2"/>
</dbReference>
<dbReference type="EMBL" id="OIVN01006046">
    <property type="protein sequence ID" value="SPD24933.1"/>
    <property type="molecule type" value="Genomic_DNA"/>
</dbReference>
<dbReference type="InterPro" id="IPR043502">
    <property type="entry name" value="DNA/RNA_pol_sf"/>
</dbReference>
<dbReference type="Gene3D" id="2.40.70.10">
    <property type="entry name" value="Acid Proteases"/>
    <property type="match status" value="1"/>
</dbReference>
<dbReference type="GO" id="GO:0003676">
    <property type="term" value="F:nucleic acid binding"/>
    <property type="evidence" value="ECO:0007669"/>
    <property type="project" value="InterPro"/>
</dbReference>
<dbReference type="InterPro" id="IPR036397">
    <property type="entry name" value="RNaseH_sf"/>
</dbReference>
<dbReference type="SUPFAM" id="SSF53098">
    <property type="entry name" value="Ribonuclease H-like"/>
    <property type="match status" value="2"/>
</dbReference>
<dbReference type="Gene3D" id="3.30.70.270">
    <property type="match status" value="2"/>
</dbReference>
<evidence type="ECO:0000256" key="2">
    <source>
        <dbReference type="SAM" id="MobiDB-lite"/>
    </source>
</evidence>
<dbReference type="CDD" id="cd01647">
    <property type="entry name" value="RT_LTR"/>
    <property type="match status" value="1"/>
</dbReference>
<organism evidence="4">
    <name type="scientific">Fagus sylvatica</name>
    <name type="common">Beechnut</name>
    <dbReference type="NCBI Taxonomy" id="28930"/>
    <lineage>
        <taxon>Eukaryota</taxon>
        <taxon>Viridiplantae</taxon>
        <taxon>Streptophyta</taxon>
        <taxon>Embryophyta</taxon>
        <taxon>Tracheophyta</taxon>
        <taxon>Spermatophyta</taxon>
        <taxon>Magnoliopsida</taxon>
        <taxon>eudicotyledons</taxon>
        <taxon>Gunneridae</taxon>
        <taxon>Pentapetalae</taxon>
        <taxon>rosids</taxon>
        <taxon>fabids</taxon>
        <taxon>Fagales</taxon>
        <taxon>Fagaceae</taxon>
        <taxon>Fagus</taxon>
    </lineage>
</organism>
<evidence type="ECO:0000256" key="1">
    <source>
        <dbReference type="ARBA" id="ARBA00023172"/>
    </source>
</evidence>
<dbReference type="InterPro" id="IPR021109">
    <property type="entry name" value="Peptidase_aspartic_dom_sf"/>
</dbReference>
<dbReference type="PANTHER" id="PTHR48475:SF2">
    <property type="entry name" value="RIBONUCLEASE H"/>
    <property type="match status" value="1"/>
</dbReference>
<feature type="compositionally biased region" description="Polar residues" evidence="2">
    <location>
        <begin position="30"/>
        <end position="42"/>
    </location>
</feature>
<feature type="domain" description="Integrase catalytic" evidence="3">
    <location>
        <begin position="976"/>
        <end position="1081"/>
    </location>
</feature>
<keyword evidence="1" id="KW-0233">DNA recombination</keyword>
<evidence type="ECO:0000259" key="3">
    <source>
        <dbReference type="PROSITE" id="PS50994"/>
    </source>
</evidence>
<dbReference type="InterPro" id="IPR012337">
    <property type="entry name" value="RNaseH-like_sf"/>
</dbReference>
<dbReference type="GO" id="GO:0015074">
    <property type="term" value="P:DNA integration"/>
    <property type="evidence" value="ECO:0007669"/>
    <property type="project" value="InterPro"/>
</dbReference>